<evidence type="ECO:0000256" key="5">
    <source>
        <dbReference type="ARBA" id="ARBA00023136"/>
    </source>
</evidence>
<dbReference type="PANTHER" id="PTHR23505:SF52">
    <property type="entry name" value="MAJOR FACILITATOR SUPERFAMILY PROTEIN"/>
    <property type="match status" value="1"/>
</dbReference>
<feature type="transmembrane region" description="Helical" evidence="7">
    <location>
        <begin position="409"/>
        <end position="427"/>
    </location>
</feature>
<dbReference type="InterPro" id="IPR036259">
    <property type="entry name" value="MFS_trans_sf"/>
</dbReference>
<dbReference type="PROSITE" id="PS50850">
    <property type="entry name" value="MFS"/>
    <property type="match status" value="1"/>
</dbReference>
<feature type="transmembrane region" description="Helical" evidence="7">
    <location>
        <begin position="102"/>
        <end position="120"/>
    </location>
</feature>
<sequence length="482" mass="52595">MKRETLTLVLVYFAGIMERADESLLPGVYKEVGEALHVDPTALGTLTLFRSIVQTCCYPLAAYLSSRHNRAHVIALGAFLWATATFLVAISTTFFQVAVSRGLNGIGLAIVTPAIQSLVADSTEDSNRGMAFGWLGVTSNIGSILGNLCAILFASKSFNGLAGWRVAFLLVGFVSVIVGVLVRLFASDPHYNNKQITKHDKDKPFWSDVRDLLQEAKMVIKIPSFQFFVAQGVSGSFPWSALAFAPLWLELIGFSHKTTAVLVTLFTVSCSVGHLFGGYMGDTLAKKFPNAGRIILSQISSGSAIPLAAILLLGLPDDPSTAFSHGVALVTMGLFISWNGSATNGPIFAEIVPERARTSIYALDRSFESILASFAPPIVGMLAQNVYGYKPIPEGSSSVIKIETDREPIGIPMVICCTIYSFLYCTYPRDRDRAKMQALIESEMHQLNEEEDDKFGIEVKCFGDEEHDETYLLKQEQSESVR</sequence>
<dbReference type="OrthoDB" id="440755at2759"/>
<dbReference type="FunFam" id="1.20.1250.20:FF:000520">
    <property type="entry name" value="Major facilitator superfamily protein"/>
    <property type="match status" value="1"/>
</dbReference>
<dbReference type="EMBL" id="JAAMPC010000011">
    <property type="protein sequence ID" value="KAG2279551.1"/>
    <property type="molecule type" value="Genomic_DNA"/>
</dbReference>
<evidence type="ECO:0000256" key="3">
    <source>
        <dbReference type="ARBA" id="ARBA00022692"/>
    </source>
</evidence>
<evidence type="ECO:0000313" key="10">
    <source>
        <dbReference type="Proteomes" id="UP000886595"/>
    </source>
</evidence>
<feature type="transmembrane region" description="Helical" evidence="7">
    <location>
        <begin position="166"/>
        <end position="186"/>
    </location>
</feature>
<dbReference type="AlphaFoldDB" id="A0A8X7R0K7"/>
<dbReference type="Proteomes" id="UP000886595">
    <property type="component" value="Unassembled WGS sequence"/>
</dbReference>
<keyword evidence="2" id="KW-0813">Transport</keyword>
<feature type="transmembrane region" description="Helical" evidence="7">
    <location>
        <begin position="261"/>
        <end position="282"/>
    </location>
</feature>
<evidence type="ECO:0000256" key="7">
    <source>
        <dbReference type="SAM" id="Phobius"/>
    </source>
</evidence>
<gene>
    <name evidence="9" type="ORF">Bca52824_050771</name>
</gene>
<evidence type="ECO:0000256" key="4">
    <source>
        <dbReference type="ARBA" id="ARBA00022989"/>
    </source>
</evidence>
<comment type="subcellular location">
    <subcellularLocation>
        <location evidence="1">Membrane</location>
        <topology evidence="1">Multi-pass membrane protein</topology>
    </subcellularLocation>
</comment>
<evidence type="ECO:0000256" key="6">
    <source>
        <dbReference type="ARBA" id="ARBA00024338"/>
    </source>
</evidence>
<dbReference type="Gene3D" id="1.20.1250.20">
    <property type="entry name" value="MFS general substrate transporter like domains"/>
    <property type="match status" value="1"/>
</dbReference>
<keyword evidence="4 7" id="KW-1133">Transmembrane helix</keyword>
<feature type="transmembrane region" description="Helical" evidence="7">
    <location>
        <begin position="327"/>
        <end position="349"/>
    </location>
</feature>
<dbReference type="InterPro" id="IPR044770">
    <property type="entry name" value="MFS_spinster-like"/>
</dbReference>
<protein>
    <recommendedName>
        <fullName evidence="8">Major facilitator superfamily (MFS) profile domain-containing protein</fullName>
    </recommendedName>
</protein>
<reference evidence="9 10" key="1">
    <citation type="submission" date="2020-02" db="EMBL/GenBank/DDBJ databases">
        <authorList>
            <person name="Ma Q."/>
            <person name="Huang Y."/>
            <person name="Song X."/>
            <person name="Pei D."/>
        </authorList>
    </citation>
    <scope>NUCLEOTIDE SEQUENCE [LARGE SCALE GENOMIC DNA]</scope>
    <source>
        <strain evidence="9">Sxm20200214</strain>
        <tissue evidence="9">Leaf</tissue>
    </source>
</reference>
<comment type="caution">
    <text evidence="9">The sequence shown here is derived from an EMBL/GenBank/DDBJ whole genome shotgun (WGS) entry which is preliminary data.</text>
</comment>
<dbReference type="GO" id="GO:0022857">
    <property type="term" value="F:transmembrane transporter activity"/>
    <property type="evidence" value="ECO:0007669"/>
    <property type="project" value="InterPro"/>
</dbReference>
<feature type="transmembrane region" description="Helical" evidence="7">
    <location>
        <begin position="370"/>
        <end position="389"/>
    </location>
</feature>
<evidence type="ECO:0000256" key="1">
    <source>
        <dbReference type="ARBA" id="ARBA00004141"/>
    </source>
</evidence>
<evidence type="ECO:0000313" key="9">
    <source>
        <dbReference type="EMBL" id="KAG2279551.1"/>
    </source>
</evidence>
<dbReference type="GO" id="GO:0016020">
    <property type="term" value="C:membrane"/>
    <property type="evidence" value="ECO:0007669"/>
    <property type="project" value="UniProtKB-SubCell"/>
</dbReference>
<name>A0A8X7R0K7_BRACI</name>
<dbReference type="InterPro" id="IPR020846">
    <property type="entry name" value="MFS_dom"/>
</dbReference>
<evidence type="ECO:0000259" key="8">
    <source>
        <dbReference type="PROSITE" id="PS50850"/>
    </source>
</evidence>
<evidence type="ECO:0000256" key="2">
    <source>
        <dbReference type="ARBA" id="ARBA00022448"/>
    </source>
</evidence>
<accession>A0A8X7R0K7</accession>
<dbReference type="Pfam" id="PF07690">
    <property type="entry name" value="MFS_1"/>
    <property type="match status" value="1"/>
</dbReference>
<dbReference type="CDD" id="cd17328">
    <property type="entry name" value="MFS_spinster_like"/>
    <property type="match status" value="1"/>
</dbReference>
<feature type="transmembrane region" description="Helical" evidence="7">
    <location>
        <begin position="227"/>
        <end position="249"/>
    </location>
</feature>
<comment type="similarity">
    <text evidence="6">Belongs to the major facilitator superfamily. Spinster (TC 2.A.1.49) family.</text>
</comment>
<feature type="domain" description="Major facilitator superfamily (MFS) profile" evidence="8">
    <location>
        <begin position="7"/>
        <end position="431"/>
    </location>
</feature>
<keyword evidence="3 7" id="KW-0812">Transmembrane</keyword>
<proteinExistence type="inferred from homology"/>
<organism evidence="9 10">
    <name type="scientific">Brassica carinata</name>
    <name type="common">Ethiopian mustard</name>
    <name type="synonym">Abyssinian cabbage</name>
    <dbReference type="NCBI Taxonomy" id="52824"/>
    <lineage>
        <taxon>Eukaryota</taxon>
        <taxon>Viridiplantae</taxon>
        <taxon>Streptophyta</taxon>
        <taxon>Embryophyta</taxon>
        <taxon>Tracheophyta</taxon>
        <taxon>Spermatophyta</taxon>
        <taxon>Magnoliopsida</taxon>
        <taxon>eudicotyledons</taxon>
        <taxon>Gunneridae</taxon>
        <taxon>Pentapetalae</taxon>
        <taxon>rosids</taxon>
        <taxon>malvids</taxon>
        <taxon>Brassicales</taxon>
        <taxon>Brassicaceae</taxon>
        <taxon>Brassiceae</taxon>
        <taxon>Brassica</taxon>
    </lineage>
</organism>
<dbReference type="PANTHER" id="PTHR23505">
    <property type="entry name" value="SPINSTER"/>
    <property type="match status" value="1"/>
</dbReference>
<feature type="transmembrane region" description="Helical" evidence="7">
    <location>
        <begin position="71"/>
        <end position="90"/>
    </location>
</feature>
<dbReference type="InterPro" id="IPR011701">
    <property type="entry name" value="MFS"/>
</dbReference>
<feature type="transmembrane region" description="Helical" evidence="7">
    <location>
        <begin position="294"/>
        <end position="315"/>
    </location>
</feature>
<keyword evidence="5 7" id="KW-0472">Membrane</keyword>
<feature type="transmembrane region" description="Helical" evidence="7">
    <location>
        <begin position="132"/>
        <end position="154"/>
    </location>
</feature>
<keyword evidence="10" id="KW-1185">Reference proteome</keyword>
<dbReference type="SUPFAM" id="SSF103473">
    <property type="entry name" value="MFS general substrate transporter"/>
    <property type="match status" value="1"/>
</dbReference>